<dbReference type="Proteomes" id="UP000824120">
    <property type="component" value="Chromosome 5"/>
</dbReference>
<comment type="caution">
    <text evidence="1">The sequence shown here is derived from an EMBL/GenBank/DDBJ whole genome shotgun (WGS) entry which is preliminary data.</text>
</comment>
<proteinExistence type="predicted"/>
<gene>
    <name evidence="1" type="ORF">H5410_025969</name>
</gene>
<organism evidence="1 2">
    <name type="scientific">Solanum commersonii</name>
    <name type="common">Commerson's wild potato</name>
    <name type="synonym">Commerson's nightshade</name>
    <dbReference type="NCBI Taxonomy" id="4109"/>
    <lineage>
        <taxon>Eukaryota</taxon>
        <taxon>Viridiplantae</taxon>
        <taxon>Streptophyta</taxon>
        <taxon>Embryophyta</taxon>
        <taxon>Tracheophyta</taxon>
        <taxon>Spermatophyta</taxon>
        <taxon>Magnoliopsida</taxon>
        <taxon>eudicotyledons</taxon>
        <taxon>Gunneridae</taxon>
        <taxon>Pentapetalae</taxon>
        <taxon>asterids</taxon>
        <taxon>lamiids</taxon>
        <taxon>Solanales</taxon>
        <taxon>Solanaceae</taxon>
        <taxon>Solanoideae</taxon>
        <taxon>Solaneae</taxon>
        <taxon>Solanum</taxon>
    </lineage>
</organism>
<evidence type="ECO:0000313" key="2">
    <source>
        <dbReference type="Proteomes" id="UP000824120"/>
    </source>
</evidence>
<reference evidence="1 2" key="1">
    <citation type="submission" date="2020-09" db="EMBL/GenBank/DDBJ databases">
        <title>De no assembly of potato wild relative species, Solanum commersonii.</title>
        <authorList>
            <person name="Cho K."/>
        </authorList>
    </citation>
    <scope>NUCLEOTIDE SEQUENCE [LARGE SCALE GENOMIC DNA]</scope>
    <source>
        <strain evidence="1">LZ3.2</strain>
        <tissue evidence="1">Leaf</tissue>
    </source>
</reference>
<evidence type="ECO:0000313" key="1">
    <source>
        <dbReference type="EMBL" id="KAG5604477.1"/>
    </source>
</evidence>
<dbReference type="EMBL" id="JACXVP010000005">
    <property type="protein sequence ID" value="KAG5604477.1"/>
    <property type="molecule type" value="Genomic_DNA"/>
</dbReference>
<sequence>MKETKPIFLTPKISPIIFPTIKSVTAFKAIGFSNDSTVPKFKIAYSYVAIIILIGNLQRINIDSKAYSNNLFLCCYNHSHRKPSEDKYRGKNALFGFDYMDFVVAFSLDKN</sequence>
<protein>
    <submittedName>
        <fullName evidence="1">Uncharacterized protein</fullName>
    </submittedName>
</protein>
<accession>A0A9J5YXD1</accession>
<name>A0A9J5YXD1_SOLCO</name>
<keyword evidence="2" id="KW-1185">Reference proteome</keyword>
<dbReference type="AlphaFoldDB" id="A0A9J5YXD1"/>